<evidence type="ECO:0000313" key="1">
    <source>
        <dbReference type="EMBL" id="GAG38463.1"/>
    </source>
</evidence>
<name>X0XPB7_9ZZZZ</name>
<protein>
    <submittedName>
        <fullName evidence="1">Uncharacterized protein</fullName>
    </submittedName>
</protein>
<sequence length="65" mass="7283">MVESARGPKAEQEACTHHWRIATPDGESSTGVCLICGATRQFQNYAYRPSMTRTRRTPVDNRASK</sequence>
<reference evidence="1" key="1">
    <citation type="journal article" date="2014" name="Front. Microbiol.">
        <title>High frequency of phylogenetically diverse reductive dehalogenase-homologous genes in deep subseafloor sedimentary metagenomes.</title>
        <authorList>
            <person name="Kawai M."/>
            <person name="Futagami T."/>
            <person name="Toyoda A."/>
            <person name="Takaki Y."/>
            <person name="Nishi S."/>
            <person name="Hori S."/>
            <person name="Arai W."/>
            <person name="Tsubouchi T."/>
            <person name="Morono Y."/>
            <person name="Uchiyama I."/>
            <person name="Ito T."/>
            <person name="Fujiyama A."/>
            <person name="Inagaki F."/>
            <person name="Takami H."/>
        </authorList>
    </citation>
    <scope>NUCLEOTIDE SEQUENCE</scope>
    <source>
        <strain evidence="1">Expedition CK06-06</strain>
    </source>
</reference>
<proteinExistence type="predicted"/>
<gene>
    <name evidence="1" type="ORF">S01H1_72837</name>
</gene>
<comment type="caution">
    <text evidence="1">The sequence shown here is derived from an EMBL/GenBank/DDBJ whole genome shotgun (WGS) entry which is preliminary data.</text>
</comment>
<accession>X0XPB7</accession>
<dbReference type="AlphaFoldDB" id="X0XPB7"/>
<dbReference type="EMBL" id="BARS01048620">
    <property type="protein sequence ID" value="GAG38463.1"/>
    <property type="molecule type" value="Genomic_DNA"/>
</dbReference>
<organism evidence="1">
    <name type="scientific">marine sediment metagenome</name>
    <dbReference type="NCBI Taxonomy" id="412755"/>
    <lineage>
        <taxon>unclassified sequences</taxon>
        <taxon>metagenomes</taxon>
        <taxon>ecological metagenomes</taxon>
    </lineage>
</organism>